<dbReference type="AlphaFoldDB" id="A0A0B7GUD6"/>
<proteinExistence type="predicted"/>
<feature type="transmembrane region" description="Helical" evidence="6">
    <location>
        <begin position="20"/>
        <end position="41"/>
    </location>
</feature>
<dbReference type="InterPro" id="IPR020846">
    <property type="entry name" value="MFS_dom"/>
</dbReference>
<protein>
    <recommendedName>
        <fullName evidence="7">Major facilitator superfamily (MFS) profile domain-containing protein</fullName>
    </recommendedName>
</protein>
<evidence type="ECO:0000256" key="6">
    <source>
        <dbReference type="SAM" id="Phobius"/>
    </source>
</evidence>
<dbReference type="Pfam" id="PF07690">
    <property type="entry name" value="MFS_1"/>
    <property type="match status" value="1"/>
</dbReference>
<reference evidence="9" key="1">
    <citation type="submission" date="2015-01" db="EMBL/GenBank/DDBJ databases">
        <authorList>
            <person name="Manzoor Shahid"/>
            <person name="Zubair Saima"/>
        </authorList>
    </citation>
    <scope>NUCLEOTIDE SEQUENCE [LARGE SCALE GENOMIC DNA]</scope>
    <source>
        <strain evidence="9">V1</strain>
    </source>
</reference>
<feature type="domain" description="Major facilitator superfamily (MFS) profile" evidence="7">
    <location>
        <begin position="1"/>
        <end position="96"/>
    </location>
</feature>
<keyword evidence="2" id="KW-1003">Cell membrane</keyword>
<dbReference type="Gene3D" id="1.20.1250.20">
    <property type="entry name" value="MFS general substrate transporter like domains"/>
    <property type="match status" value="1"/>
</dbReference>
<evidence type="ECO:0000256" key="2">
    <source>
        <dbReference type="ARBA" id="ARBA00022475"/>
    </source>
</evidence>
<dbReference type="PANTHER" id="PTHR43124:SF3">
    <property type="entry name" value="CHLORAMPHENICOL EFFLUX PUMP RV0191"/>
    <property type="match status" value="1"/>
</dbReference>
<keyword evidence="9" id="KW-1185">Reference proteome</keyword>
<dbReference type="InterPro" id="IPR036259">
    <property type="entry name" value="MFS_trans_sf"/>
</dbReference>
<sequence>MIVFSLGNLCTAFAPTYSILTLSRIIVALVSGAAISVAMAIGSHLAPINKRAWLIAWLYSGFSVASVFGVPLGTWLSDQFGWNIAFYLITAIVLSL</sequence>
<keyword evidence="5 6" id="KW-0472">Membrane</keyword>
<dbReference type="GO" id="GO:0022857">
    <property type="term" value="F:transmembrane transporter activity"/>
    <property type="evidence" value="ECO:0007669"/>
    <property type="project" value="InterPro"/>
</dbReference>
<dbReference type="GO" id="GO:0005886">
    <property type="term" value="C:plasma membrane"/>
    <property type="evidence" value="ECO:0007669"/>
    <property type="project" value="UniProtKB-SubCell"/>
</dbReference>
<evidence type="ECO:0000313" key="9">
    <source>
        <dbReference type="Proteomes" id="UP000042527"/>
    </source>
</evidence>
<dbReference type="EMBL" id="CDNC01000023">
    <property type="protein sequence ID" value="CEM62289.1"/>
    <property type="molecule type" value="Genomic_DNA"/>
</dbReference>
<evidence type="ECO:0000256" key="4">
    <source>
        <dbReference type="ARBA" id="ARBA00022989"/>
    </source>
</evidence>
<dbReference type="Proteomes" id="UP000042527">
    <property type="component" value="Unassembled WGS sequence"/>
</dbReference>
<feature type="transmembrane region" description="Helical" evidence="6">
    <location>
        <begin position="53"/>
        <end position="73"/>
    </location>
</feature>
<gene>
    <name evidence="8" type="ORF">TPHV1_30184</name>
</gene>
<evidence type="ECO:0000256" key="1">
    <source>
        <dbReference type="ARBA" id="ARBA00004651"/>
    </source>
</evidence>
<name>A0A0B7GUD6_TREPH</name>
<dbReference type="InterPro" id="IPR050189">
    <property type="entry name" value="MFS_Efflux_Transporters"/>
</dbReference>
<keyword evidence="3 6" id="KW-0812">Transmembrane</keyword>
<evidence type="ECO:0000256" key="3">
    <source>
        <dbReference type="ARBA" id="ARBA00022692"/>
    </source>
</evidence>
<dbReference type="SUPFAM" id="SSF103473">
    <property type="entry name" value="MFS general substrate transporter"/>
    <property type="match status" value="1"/>
</dbReference>
<evidence type="ECO:0000256" key="5">
    <source>
        <dbReference type="ARBA" id="ARBA00023136"/>
    </source>
</evidence>
<accession>A0A0B7GUD6</accession>
<dbReference type="InterPro" id="IPR011701">
    <property type="entry name" value="MFS"/>
</dbReference>
<keyword evidence="4 6" id="KW-1133">Transmembrane helix</keyword>
<evidence type="ECO:0000313" key="8">
    <source>
        <dbReference type="EMBL" id="CEM62289.1"/>
    </source>
</evidence>
<comment type="subcellular location">
    <subcellularLocation>
        <location evidence="1">Cell membrane</location>
        <topology evidence="1">Multi-pass membrane protein</topology>
    </subcellularLocation>
</comment>
<dbReference type="PROSITE" id="PS50850">
    <property type="entry name" value="MFS"/>
    <property type="match status" value="1"/>
</dbReference>
<dbReference type="PANTHER" id="PTHR43124">
    <property type="entry name" value="PURINE EFFLUX PUMP PBUE"/>
    <property type="match status" value="1"/>
</dbReference>
<organism evidence="8 9">
    <name type="scientific">Treponema phagedenis</name>
    <dbReference type="NCBI Taxonomy" id="162"/>
    <lineage>
        <taxon>Bacteria</taxon>
        <taxon>Pseudomonadati</taxon>
        <taxon>Spirochaetota</taxon>
        <taxon>Spirochaetia</taxon>
        <taxon>Spirochaetales</taxon>
        <taxon>Treponemataceae</taxon>
        <taxon>Treponema</taxon>
    </lineage>
</organism>
<evidence type="ECO:0000259" key="7">
    <source>
        <dbReference type="PROSITE" id="PS50850"/>
    </source>
</evidence>